<dbReference type="Proteomes" id="UP001057402">
    <property type="component" value="Chromosome 12"/>
</dbReference>
<protein>
    <submittedName>
        <fullName evidence="1">Uncharacterized protein</fullName>
    </submittedName>
</protein>
<reference evidence="2" key="1">
    <citation type="journal article" date="2023" name="Front. Plant Sci.">
        <title>Chromosomal-level genome assembly of Melastoma candidum provides insights into trichome evolution.</title>
        <authorList>
            <person name="Zhong Y."/>
            <person name="Wu W."/>
            <person name="Sun C."/>
            <person name="Zou P."/>
            <person name="Liu Y."/>
            <person name="Dai S."/>
            <person name="Zhou R."/>
        </authorList>
    </citation>
    <scope>NUCLEOTIDE SEQUENCE [LARGE SCALE GENOMIC DNA]</scope>
</reference>
<accession>A0ACB9L5E6</accession>
<keyword evidence="2" id="KW-1185">Reference proteome</keyword>
<dbReference type="EMBL" id="CM042891">
    <property type="protein sequence ID" value="KAI4304198.1"/>
    <property type="molecule type" value="Genomic_DNA"/>
</dbReference>
<organism evidence="1 2">
    <name type="scientific">Melastoma candidum</name>
    <dbReference type="NCBI Taxonomy" id="119954"/>
    <lineage>
        <taxon>Eukaryota</taxon>
        <taxon>Viridiplantae</taxon>
        <taxon>Streptophyta</taxon>
        <taxon>Embryophyta</taxon>
        <taxon>Tracheophyta</taxon>
        <taxon>Spermatophyta</taxon>
        <taxon>Magnoliopsida</taxon>
        <taxon>eudicotyledons</taxon>
        <taxon>Gunneridae</taxon>
        <taxon>Pentapetalae</taxon>
        <taxon>rosids</taxon>
        <taxon>malvids</taxon>
        <taxon>Myrtales</taxon>
        <taxon>Melastomataceae</taxon>
        <taxon>Melastomatoideae</taxon>
        <taxon>Melastomateae</taxon>
        <taxon>Melastoma</taxon>
    </lineage>
</organism>
<proteinExistence type="predicted"/>
<comment type="caution">
    <text evidence="1">The sequence shown here is derived from an EMBL/GenBank/DDBJ whole genome shotgun (WGS) entry which is preliminary data.</text>
</comment>
<gene>
    <name evidence="1" type="ORF">MLD38_039747</name>
</gene>
<sequence length="531" mass="58142">MAMDASGIYQVMSVVMPLYLAMFLGYCSVAWWKILTPVQSTGINKYLLYLAFPMLFFKVIGGGDFYAMSLPFVGADTLQKVGLLVGLTLWLFLSRNGTLEWVITAFSLVSLPNTLVVGLPILEAMYPGISSPFMVQIVVMQVVLWCNVMLLLFEYRAAKKLIEAQFPTDGPSVKSIRVDPDVDTLSIPEQLETEAKVGDDGHLHMVIRRSRSIGGSFSDMPLRQNSGIARRNPTGAEMFPLQSSSMRSSRSPLDLNNTEKFGSSKSREGGPESNDPVNLSDDRMGYGNTRDPARPNSVLQMHIRSSSDEMGKTNREVHAIDISPVSEAQDEPRNSIGRSSRKDEGTEVKIIQGENNDDDKKKPPAHVIAKLIFWMAWKKFIQNPNTGACLLGLAWSLIRVKFKLEMPSLLQGCITIITNTTLGLAMFSLGLFTGLQPKILSCGKKEIVLSLAAKFLFAPLLMAVASLAVGLRGTILNIAILQAALPLGIGPFVFAQEYGVYPNITSTGVILGMLVAVPVMLVYNLVLGLLR</sequence>
<name>A0ACB9L5E6_9MYRT</name>
<evidence type="ECO:0000313" key="2">
    <source>
        <dbReference type="Proteomes" id="UP001057402"/>
    </source>
</evidence>
<evidence type="ECO:0000313" key="1">
    <source>
        <dbReference type="EMBL" id="KAI4304198.1"/>
    </source>
</evidence>